<reference evidence="2 3" key="1">
    <citation type="submission" date="2020-09" db="EMBL/GenBank/DDBJ databases">
        <title>Brevundimonas sp. LVF1 isolated from an oligotrophic pond in Goettingen, Germany.</title>
        <authorList>
            <person name="Friedrich I."/>
            <person name="Klassen A."/>
            <person name="Neubauer H."/>
            <person name="Schneider D."/>
            <person name="Hertel R."/>
            <person name="Daniel R."/>
        </authorList>
    </citation>
    <scope>NUCLEOTIDE SEQUENCE [LARGE SCALE GENOMIC DNA]</scope>
    <source>
        <strain evidence="2 3">LVF1</strain>
    </source>
</reference>
<organism evidence="2 3">
    <name type="scientific">Brevundimonas pondensis</name>
    <dbReference type="NCBI Taxonomy" id="2774189"/>
    <lineage>
        <taxon>Bacteria</taxon>
        <taxon>Pseudomonadati</taxon>
        <taxon>Pseudomonadota</taxon>
        <taxon>Alphaproteobacteria</taxon>
        <taxon>Caulobacterales</taxon>
        <taxon>Caulobacteraceae</taxon>
        <taxon>Brevundimonas</taxon>
    </lineage>
</organism>
<dbReference type="Pfam" id="PF14301">
    <property type="entry name" value="DUF4376"/>
    <property type="match status" value="1"/>
</dbReference>
<evidence type="ECO:0000313" key="2">
    <source>
        <dbReference type="EMBL" id="QTC88196.1"/>
    </source>
</evidence>
<accession>A0ABX7SKK2</accession>
<keyword evidence="3" id="KW-1185">Reference proteome</keyword>
<sequence>MTDLADRAAVETYVGLKLIAVAEALGQVENNVTIFPAGLPAPLARALSFAKGTAPGLLIVPEPPTAADHLKALAALRWQKSQTFNFDGVDAAPADSALAAVTGFVVAAQIAPPEGATVWKLAQNEFRLWTFEQVMAYGIAIRSHIQACFDREETLTALIVAADEPWSVDITAGWPT</sequence>
<dbReference type="RefSeq" id="WP_207825240.1">
    <property type="nucleotide sequence ID" value="NZ_CP062006.1"/>
</dbReference>
<proteinExistence type="predicted"/>
<evidence type="ECO:0000313" key="3">
    <source>
        <dbReference type="Proteomes" id="UP000663942"/>
    </source>
</evidence>
<name>A0ABX7SKK2_9CAUL</name>
<dbReference type="EMBL" id="CP062006">
    <property type="protein sequence ID" value="QTC88196.1"/>
    <property type="molecule type" value="Genomic_DNA"/>
</dbReference>
<feature type="domain" description="DUF4376" evidence="1">
    <location>
        <begin position="68"/>
        <end position="171"/>
    </location>
</feature>
<dbReference type="InterPro" id="IPR025484">
    <property type="entry name" value="DUF4376"/>
</dbReference>
<dbReference type="Proteomes" id="UP000663942">
    <property type="component" value="Chromosome"/>
</dbReference>
<evidence type="ECO:0000259" key="1">
    <source>
        <dbReference type="Pfam" id="PF14301"/>
    </source>
</evidence>
<gene>
    <name evidence="2" type="ORF">IFE19_01960</name>
</gene>
<protein>
    <submittedName>
        <fullName evidence="2">DUF4376 domain-containing protein</fullName>
    </submittedName>
</protein>